<dbReference type="PROSITE" id="PS00194">
    <property type="entry name" value="THIOREDOXIN_1"/>
    <property type="match status" value="1"/>
</dbReference>
<evidence type="ECO:0000313" key="4">
    <source>
        <dbReference type="EMBL" id="SGY86339.1"/>
    </source>
</evidence>
<dbReference type="Gene3D" id="3.40.30.10">
    <property type="entry name" value="Glutaredoxin"/>
    <property type="match status" value="1"/>
</dbReference>
<dbReference type="OrthoDB" id="9780340at2"/>
<keyword evidence="6" id="KW-1185">Reference proteome</keyword>
<dbReference type="GeneID" id="61294759"/>
<reference evidence="4 6" key="1">
    <citation type="submission" date="2016-11" db="EMBL/GenBank/DDBJ databases">
        <authorList>
            <person name="Klemetsen T."/>
        </authorList>
    </citation>
    <scope>NUCLEOTIDE SEQUENCE [LARGE SCALE GENOMIC DNA]</scope>
    <source>
        <strain evidence="4">MT 2528</strain>
    </source>
</reference>
<feature type="chain" id="PRO_5015029835" evidence="2">
    <location>
        <begin position="25"/>
        <end position="253"/>
    </location>
</feature>
<evidence type="ECO:0000256" key="2">
    <source>
        <dbReference type="SAM" id="SignalP"/>
    </source>
</evidence>
<dbReference type="HOGENOM" id="CLU_000288_47_4_6"/>
<dbReference type="InterPro" id="IPR013766">
    <property type="entry name" value="Thioredoxin_domain"/>
</dbReference>
<dbReference type="GO" id="GO:0015036">
    <property type="term" value="F:disulfide oxidoreductase activity"/>
    <property type="evidence" value="ECO:0007669"/>
    <property type="project" value="UniProtKB-ARBA"/>
</dbReference>
<reference evidence="5 7" key="2">
    <citation type="submission" date="2016-11" db="EMBL/GenBank/DDBJ databases">
        <authorList>
            <person name="Jaros S."/>
            <person name="Januszkiewicz K."/>
            <person name="Wedrychowicz H."/>
        </authorList>
    </citation>
    <scope>NUCLEOTIDE SEQUENCE [LARGE SCALE GENOMIC DNA]</scope>
    <source>
        <strain evidence="5">NVI 5450</strain>
    </source>
</reference>
<dbReference type="EMBL" id="FPLJ01000030">
    <property type="protein sequence ID" value="SGY86339.1"/>
    <property type="molecule type" value="Genomic_DNA"/>
</dbReference>
<accession>A0A090IF75</accession>
<dbReference type="PROSITE" id="PS51352">
    <property type="entry name" value="THIOREDOXIN_2"/>
    <property type="match status" value="1"/>
</dbReference>
<feature type="signal peptide" evidence="2">
    <location>
        <begin position="1"/>
        <end position="24"/>
    </location>
</feature>
<name>A0A090IF75_9GAMM</name>
<dbReference type="Pfam" id="PF18312">
    <property type="entry name" value="ScsC_N"/>
    <property type="match status" value="1"/>
</dbReference>
<proteinExistence type="predicted"/>
<dbReference type="STRING" id="80854.MVIS_1446"/>
<keyword evidence="1" id="KW-0676">Redox-active center</keyword>
<dbReference type="InterPro" id="IPR051470">
    <property type="entry name" value="Thiol:disulfide_interchange"/>
</dbReference>
<dbReference type="CDD" id="cd03023">
    <property type="entry name" value="DsbA_Com1_like"/>
    <property type="match status" value="1"/>
</dbReference>
<dbReference type="InterPro" id="IPR036249">
    <property type="entry name" value="Thioredoxin-like_sf"/>
</dbReference>
<gene>
    <name evidence="4" type="ORF">MT2528_1021</name>
    <name evidence="5" type="ORF">NVI5450_0993</name>
</gene>
<sequence length="253" mass="28142">MKTKLLALSTTISAAILATQMAWAAPEQMDMTAVQQDKFNQMVKETLVNNPEILKEAIIALQAHEQNKVKAQQQKSLGDNHVALFNNKMDPWIGAENPALTIAYFTDFNCPYCKKIEPLLDQLVEEFPEIRVVYKLVPILGPSSKEATDLALTVWANEPAKFAELHKKLMSRPSRLDSGAIAKVGKITDTDEWLDNTAKSVETTIKGSMTLMREFGLSGTPGLIFADQIVGGLVPYEQLEQQVKRALEAQRKK</sequence>
<dbReference type="Pfam" id="PF13462">
    <property type="entry name" value="Thioredoxin_4"/>
    <property type="match status" value="1"/>
</dbReference>
<dbReference type="RefSeq" id="WP_045109770.1">
    <property type="nucleotide sequence ID" value="NZ_CAWQZC010000050.1"/>
</dbReference>
<dbReference type="PANTHER" id="PTHR35272:SF3">
    <property type="entry name" value="THIOL:DISULFIDE INTERCHANGE PROTEIN DSBC"/>
    <property type="match status" value="1"/>
</dbReference>
<keyword evidence="2" id="KW-0732">Signal</keyword>
<dbReference type="SUPFAM" id="SSF52833">
    <property type="entry name" value="Thioredoxin-like"/>
    <property type="match status" value="1"/>
</dbReference>
<dbReference type="Proteomes" id="UP000183794">
    <property type="component" value="Unassembled WGS sequence"/>
</dbReference>
<evidence type="ECO:0000313" key="6">
    <source>
        <dbReference type="Proteomes" id="UP000182660"/>
    </source>
</evidence>
<dbReference type="PATRIC" id="fig|80854.5.peg.1535"/>
<evidence type="ECO:0000256" key="1">
    <source>
        <dbReference type="ARBA" id="ARBA00023284"/>
    </source>
</evidence>
<evidence type="ECO:0000259" key="3">
    <source>
        <dbReference type="PROSITE" id="PS51352"/>
    </source>
</evidence>
<organism evidence="5 7">
    <name type="scientific">Moritella viscosa</name>
    <dbReference type="NCBI Taxonomy" id="80854"/>
    <lineage>
        <taxon>Bacteria</taxon>
        <taxon>Pseudomonadati</taxon>
        <taxon>Pseudomonadota</taxon>
        <taxon>Gammaproteobacteria</taxon>
        <taxon>Alteromonadales</taxon>
        <taxon>Moritellaceae</taxon>
        <taxon>Moritella</taxon>
    </lineage>
</organism>
<dbReference type="InterPro" id="IPR012336">
    <property type="entry name" value="Thioredoxin-like_fold"/>
</dbReference>
<dbReference type="AlphaFoldDB" id="A0A090IF75"/>
<dbReference type="InterPro" id="IPR017937">
    <property type="entry name" value="Thioredoxin_CS"/>
</dbReference>
<dbReference type="KEGG" id="mvs:MVIS_1446"/>
<dbReference type="Proteomes" id="UP000182660">
    <property type="component" value="Unassembled WGS sequence"/>
</dbReference>
<dbReference type="EMBL" id="FPLD01000036">
    <property type="protein sequence ID" value="SGY89437.1"/>
    <property type="molecule type" value="Genomic_DNA"/>
</dbReference>
<dbReference type="PANTHER" id="PTHR35272">
    <property type="entry name" value="THIOL:DISULFIDE INTERCHANGE PROTEIN DSBC-RELATED"/>
    <property type="match status" value="1"/>
</dbReference>
<feature type="domain" description="Thioredoxin" evidence="3">
    <location>
        <begin position="50"/>
        <end position="248"/>
    </location>
</feature>
<dbReference type="InterPro" id="IPR041205">
    <property type="entry name" value="ScsC_N"/>
</dbReference>
<protein>
    <submittedName>
        <fullName evidence="5">Hypothetical outer membrane protein</fullName>
    </submittedName>
</protein>
<evidence type="ECO:0000313" key="5">
    <source>
        <dbReference type="EMBL" id="SGY89437.1"/>
    </source>
</evidence>
<evidence type="ECO:0000313" key="7">
    <source>
        <dbReference type="Proteomes" id="UP000183794"/>
    </source>
</evidence>